<reference evidence="2 3" key="1">
    <citation type="submission" date="2023-01" db="EMBL/GenBank/DDBJ databases">
        <title>Analysis of 21 Apiospora genomes using comparative genomics revels a genus with tremendous synthesis potential of carbohydrate active enzymes and secondary metabolites.</title>
        <authorList>
            <person name="Sorensen T."/>
        </authorList>
    </citation>
    <scope>NUCLEOTIDE SEQUENCE [LARGE SCALE GENOMIC DNA]</scope>
    <source>
        <strain evidence="2 3">CBS 20057</strain>
    </source>
</reference>
<proteinExistence type="predicted"/>
<feature type="region of interest" description="Disordered" evidence="1">
    <location>
        <begin position="73"/>
        <end position="98"/>
    </location>
</feature>
<organism evidence="2 3">
    <name type="scientific">Apiospora marii</name>
    <dbReference type="NCBI Taxonomy" id="335849"/>
    <lineage>
        <taxon>Eukaryota</taxon>
        <taxon>Fungi</taxon>
        <taxon>Dikarya</taxon>
        <taxon>Ascomycota</taxon>
        <taxon>Pezizomycotina</taxon>
        <taxon>Sordariomycetes</taxon>
        <taxon>Xylariomycetidae</taxon>
        <taxon>Amphisphaeriales</taxon>
        <taxon>Apiosporaceae</taxon>
        <taxon>Apiospora</taxon>
    </lineage>
</organism>
<keyword evidence="3" id="KW-1185">Reference proteome</keyword>
<evidence type="ECO:0000313" key="3">
    <source>
        <dbReference type="Proteomes" id="UP001396898"/>
    </source>
</evidence>
<gene>
    <name evidence="2" type="ORF">PG991_014557</name>
</gene>
<dbReference type="Proteomes" id="UP001396898">
    <property type="component" value="Unassembled WGS sequence"/>
</dbReference>
<sequence length="98" mass="10640">MCELGTTLRNPARAVRCLEAGKIEMPRDAMAFSKDFYSLIGQSSNLQAFLHGCQRLPYPSTLGQGSFFVTLRSPPLSPGTHEKDNPASAVTDDEHSLG</sequence>
<name>A0ABR1R3W0_9PEZI</name>
<protein>
    <submittedName>
        <fullName evidence="2">Uncharacterized protein</fullName>
    </submittedName>
</protein>
<evidence type="ECO:0000313" key="2">
    <source>
        <dbReference type="EMBL" id="KAK7998882.1"/>
    </source>
</evidence>
<comment type="caution">
    <text evidence="2">The sequence shown here is derived from an EMBL/GenBank/DDBJ whole genome shotgun (WGS) entry which is preliminary data.</text>
</comment>
<evidence type="ECO:0000256" key="1">
    <source>
        <dbReference type="SAM" id="MobiDB-lite"/>
    </source>
</evidence>
<accession>A0ABR1R3W0</accession>
<dbReference type="EMBL" id="JAQQWI010000019">
    <property type="protein sequence ID" value="KAK7998882.1"/>
    <property type="molecule type" value="Genomic_DNA"/>
</dbReference>